<evidence type="ECO:0000313" key="1">
    <source>
        <dbReference type="EMBL" id="PYC75806.1"/>
    </source>
</evidence>
<dbReference type="Proteomes" id="UP000248039">
    <property type="component" value="Unassembled WGS sequence"/>
</dbReference>
<dbReference type="NCBIfam" id="NF045659">
    <property type="entry name" value="DiMArgaseDdahMtb"/>
    <property type="match status" value="1"/>
</dbReference>
<sequence>MSYPEVIAAERPAQQLQRTAVPRRLLMCRPRHFEVSYSINPWMHPEKPVDNSLAVLQWERLRELYLALGHSVEVIDPLPGLPDMVFAANGATVIDGKVLGARFRHLERTAEGPAYLAWFKQRGFDELLWPEYVNEGEGDYLAVGRRILAGTGFRTDQRSHYEAQEFFGLPVTSLTLVNPRHYHLDTALAVLSDTEIMYWPAAFTPGSQAVLRELYPNAVLASAADAAVFGLNAFSDGRNVLLPQSASGLIAQLRARGFHPHGVDLSELLKAGGSVKCCTLELRD</sequence>
<keyword evidence="2" id="KW-1185">Reference proteome</keyword>
<proteinExistence type="predicted"/>
<accession>A0A2V4NKQ9</accession>
<comment type="caution">
    <text evidence="1">The sequence shown here is derived from an EMBL/GenBank/DDBJ whole genome shotgun (WGS) entry which is preliminary data.</text>
</comment>
<reference evidence="1 2" key="1">
    <citation type="submission" date="2018-03" db="EMBL/GenBank/DDBJ databases">
        <title>Bioinformatic expansion and discovery of thiopeptide antibiotics.</title>
        <authorList>
            <person name="Schwalen C.J."/>
            <person name="Hudson G.A."/>
            <person name="Mitchell D.A."/>
        </authorList>
    </citation>
    <scope>NUCLEOTIDE SEQUENCE [LARGE SCALE GENOMIC DNA]</scope>
    <source>
        <strain evidence="1 2">ATCC 21389</strain>
    </source>
</reference>
<gene>
    <name evidence="1" type="ORF">C7C46_23265</name>
</gene>
<organism evidence="1 2">
    <name type="scientific">Streptomyces tateyamensis</name>
    <dbReference type="NCBI Taxonomy" id="565073"/>
    <lineage>
        <taxon>Bacteria</taxon>
        <taxon>Bacillati</taxon>
        <taxon>Actinomycetota</taxon>
        <taxon>Actinomycetes</taxon>
        <taxon>Kitasatosporales</taxon>
        <taxon>Streptomycetaceae</taxon>
        <taxon>Streptomyces</taxon>
    </lineage>
</organism>
<dbReference type="OrthoDB" id="9814070at2"/>
<name>A0A2V4NKQ9_9ACTN</name>
<dbReference type="AlphaFoldDB" id="A0A2V4NKQ9"/>
<dbReference type="SUPFAM" id="SSF55909">
    <property type="entry name" value="Pentein"/>
    <property type="match status" value="1"/>
</dbReference>
<keyword evidence="1" id="KW-0808">Transferase</keyword>
<evidence type="ECO:0000313" key="2">
    <source>
        <dbReference type="Proteomes" id="UP000248039"/>
    </source>
</evidence>
<dbReference type="Gene3D" id="3.75.10.10">
    <property type="entry name" value="L-arginine/glycine Amidinotransferase, Chain A"/>
    <property type="match status" value="1"/>
</dbReference>
<dbReference type="EMBL" id="PYBW01000087">
    <property type="protein sequence ID" value="PYC75806.1"/>
    <property type="molecule type" value="Genomic_DNA"/>
</dbReference>
<dbReference type="RefSeq" id="WP_110671850.1">
    <property type="nucleotide sequence ID" value="NZ_PYBW01000087.1"/>
</dbReference>
<dbReference type="GO" id="GO:0016740">
    <property type="term" value="F:transferase activity"/>
    <property type="evidence" value="ECO:0007669"/>
    <property type="project" value="UniProtKB-KW"/>
</dbReference>
<protein>
    <submittedName>
        <fullName evidence="1">Amidinotransferase</fullName>
    </submittedName>
</protein>